<dbReference type="InterPro" id="IPR014710">
    <property type="entry name" value="RmlC-like_jellyroll"/>
</dbReference>
<proteinExistence type="predicted"/>
<dbReference type="RefSeq" id="WP_147116190.1">
    <property type="nucleotide sequence ID" value="NZ_BJVJ01000167.1"/>
</dbReference>
<dbReference type="Gene3D" id="2.60.120.10">
    <property type="entry name" value="Jelly Rolls"/>
    <property type="match status" value="1"/>
</dbReference>
<feature type="domain" description="HTH araC/xylS-type" evidence="5">
    <location>
        <begin position="198"/>
        <end position="296"/>
    </location>
</feature>
<dbReference type="InterPro" id="IPR018060">
    <property type="entry name" value="HTH_AraC"/>
</dbReference>
<keyword evidence="7" id="KW-1185">Reference proteome</keyword>
<dbReference type="InterPro" id="IPR037923">
    <property type="entry name" value="HTH-like"/>
</dbReference>
<comment type="caution">
    <text evidence="6">The sequence shown here is derived from an EMBL/GenBank/DDBJ whole genome shotgun (WGS) entry which is preliminary data.</text>
</comment>
<evidence type="ECO:0000256" key="2">
    <source>
        <dbReference type="ARBA" id="ARBA00023125"/>
    </source>
</evidence>
<keyword evidence="1" id="KW-0805">Transcription regulation</keyword>
<dbReference type="PROSITE" id="PS01124">
    <property type="entry name" value="HTH_ARAC_FAMILY_2"/>
    <property type="match status" value="1"/>
</dbReference>
<dbReference type="Gene3D" id="1.10.10.60">
    <property type="entry name" value="Homeodomain-like"/>
    <property type="match status" value="1"/>
</dbReference>
<dbReference type="SUPFAM" id="SSF46689">
    <property type="entry name" value="Homeodomain-like"/>
    <property type="match status" value="1"/>
</dbReference>
<evidence type="ECO:0000313" key="6">
    <source>
        <dbReference type="EMBL" id="GEL27150.1"/>
    </source>
</evidence>
<evidence type="ECO:0000256" key="4">
    <source>
        <dbReference type="ARBA" id="ARBA00023163"/>
    </source>
</evidence>
<protein>
    <submittedName>
        <fullName evidence="6">AraC family transcriptional regulator</fullName>
    </submittedName>
</protein>
<dbReference type="OrthoDB" id="9799345at2"/>
<dbReference type="InterPro" id="IPR009057">
    <property type="entry name" value="Homeodomain-like_sf"/>
</dbReference>
<dbReference type="Pfam" id="PF02311">
    <property type="entry name" value="AraC_binding"/>
    <property type="match status" value="1"/>
</dbReference>
<keyword evidence="4" id="KW-0804">Transcription</keyword>
<dbReference type="AlphaFoldDB" id="A0A511DQN9"/>
<evidence type="ECO:0000256" key="1">
    <source>
        <dbReference type="ARBA" id="ARBA00023015"/>
    </source>
</evidence>
<dbReference type="PANTHER" id="PTHR46796">
    <property type="entry name" value="HTH-TYPE TRANSCRIPTIONAL ACTIVATOR RHAS-RELATED"/>
    <property type="match status" value="1"/>
</dbReference>
<sequence>MGLSSVTSADGVQLVGYDRRAGVPPVTVRSWDGTPHEAVVLGTHAHDFLVLLYVVEGTDVMRVDGRDWPLSAGDAFVMAPGAVVTSHPEPDRHAQMWAVFFPADAVDPAAAAPLASWRSHPLLAPFGGHRRGGAQRLRVPEHERAAWTEHLHNLDDELRGRRDGYADAVRAHLTLLLVRLGRLQPGPPEDPGVEPLLAAVLDVVETRFHEPISLRDVASAVGLTPGHVTTVVGRRTGRTVQQWITERRMREARRLLAGSDLTIAEVGRRVGYRETGYFVRRFRAEHGVPPAAWRKAGRST</sequence>
<dbReference type="InterPro" id="IPR018062">
    <property type="entry name" value="HTH_AraC-typ_CS"/>
</dbReference>
<accession>A0A511DQN9</accession>
<dbReference type="Pfam" id="PF12833">
    <property type="entry name" value="HTH_18"/>
    <property type="match status" value="1"/>
</dbReference>
<dbReference type="EMBL" id="BJVJ01000167">
    <property type="protein sequence ID" value="GEL27150.1"/>
    <property type="molecule type" value="Genomic_DNA"/>
</dbReference>
<name>A0A511DQN9_9PSEU</name>
<reference evidence="6 7" key="1">
    <citation type="submission" date="2019-07" db="EMBL/GenBank/DDBJ databases">
        <title>Whole genome shotgun sequence of Pseudonocardia sulfidoxydans NBRC 16205.</title>
        <authorList>
            <person name="Hosoyama A."/>
            <person name="Uohara A."/>
            <person name="Ohji S."/>
            <person name="Ichikawa N."/>
        </authorList>
    </citation>
    <scope>NUCLEOTIDE SEQUENCE [LARGE SCALE GENOMIC DNA]</scope>
    <source>
        <strain evidence="6 7">NBRC 16205</strain>
    </source>
</reference>
<dbReference type="InterPro" id="IPR050204">
    <property type="entry name" value="AraC_XylS_family_regulators"/>
</dbReference>
<dbReference type="Proteomes" id="UP000321685">
    <property type="component" value="Unassembled WGS sequence"/>
</dbReference>
<gene>
    <name evidence="6" type="ORF">PSU4_61040</name>
</gene>
<evidence type="ECO:0000313" key="7">
    <source>
        <dbReference type="Proteomes" id="UP000321685"/>
    </source>
</evidence>
<organism evidence="6 7">
    <name type="scientific">Pseudonocardia sulfidoxydans NBRC 16205</name>
    <dbReference type="NCBI Taxonomy" id="1223511"/>
    <lineage>
        <taxon>Bacteria</taxon>
        <taxon>Bacillati</taxon>
        <taxon>Actinomycetota</taxon>
        <taxon>Actinomycetes</taxon>
        <taxon>Pseudonocardiales</taxon>
        <taxon>Pseudonocardiaceae</taxon>
        <taxon>Pseudonocardia</taxon>
    </lineage>
</organism>
<dbReference type="GO" id="GO:0043565">
    <property type="term" value="F:sequence-specific DNA binding"/>
    <property type="evidence" value="ECO:0007669"/>
    <property type="project" value="InterPro"/>
</dbReference>
<keyword evidence="2" id="KW-0238">DNA-binding</keyword>
<dbReference type="SMART" id="SM00342">
    <property type="entry name" value="HTH_ARAC"/>
    <property type="match status" value="1"/>
</dbReference>
<dbReference type="GO" id="GO:0003700">
    <property type="term" value="F:DNA-binding transcription factor activity"/>
    <property type="evidence" value="ECO:0007669"/>
    <property type="project" value="InterPro"/>
</dbReference>
<dbReference type="PROSITE" id="PS00041">
    <property type="entry name" value="HTH_ARAC_FAMILY_1"/>
    <property type="match status" value="1"/>
</dbReference>
<keyword evidence="3" id="KW-0010">Activator</keyword>
<dbReference type="InterPro" id="IPR003313">
    <property type="entry name" value="AraC-bd"/>
</dbReference>
<evidence type="ECO:0000256" key="3">
    <source>
        <dbReference type="ARBA" id="ARBA00023159"/>
    </source>
</evidence>
<dbReference type="SUPFAM" id="SSF51215">
    <property type="entry name" value="Regulatory protein AraC"/>
    <property type="match status" value="1"/>
</dbReference>
<evidence type="ECO:0000259" key="5">
    <source>
        <dbReference type="PROSITE" id="PS01124"/>
    </source>
</evidence>